<sequence length="414" mass="44662">MRVNHQAFFCSLFFARLADQILLFLVPLVVFQTTQKVSWSGIAFFIEALPRYLFFPLFGAFSDRFSPLKLMRISQMYRAVVCIAGVTGYALFGGIGWLIALSAACGILTSQGFVAREVMLPQIFKAHKFERVLALSQLADQLGVVLGPMAAALLLGWWRWEFVVATSGALFLLADGALLVWQRMSGFQAATPEPPQGHWTQPMRTAVQHVLHLPGLQKVILLAAAENLVIGVTLATSAAMVTGIHHQSGRYYAVLQTVGAVATVLILLTIARASFSRRTLGLLAFLAICLGGLIAGASPGAWGYAVGFVLIIGFDKMFNVYIRSARQKIIPPKDYGKTTGVIILLNNLTQPLAGLLVGVFASRAHTGLLIVVLSLTMGAIGATASIAGPWWRKRRAARVAREPGLSEAGVVEGE</sequence>
<dbReference type="InterPro" id="IPR036259">
    <property type="entry name" value="MFS_trans_sf"/>
</dbReference>
<dbReference type="PANTHER" id="PTHR23513">
    <property type="entry name" value="INTEGRAL MEMBRANE EFFLUX PROTEIN-RELATED"/>
    <property type="match status" value="1"/>
</dbReference>
<dbReference type="EMBL" id="FNCJ01000028">
    <property type="protein sequence ID" value="SDI63819.1"/>
    <property type="molecule type" value="Genomic_DNA"/>
</dbReference>
<feature type="transmembrane region" description="Helical" evidence="7">
    <location>
        <begin position="37"/>
        <end position="55"/>
    </location>
</feature>
<evidence type="ECO:0000256" key="7">
    <source>
        <dbReference type="SAM" id="Phobius"/>
    </source>
</evidence>
<dbReference type="RefSeq" id="WP_090694876.1">
    <property type="nucleotide sequence ID" value="NZ_CADERL010000003.1"/>
</dbReference>
<keyword evidence="3" id="KW-1003">Cell membrane</keyword>
<evidence type="ECO:0000256" key="3">
    <source>
        <dbReference type="ARBA" id="ARBA00022475"/>
    </source>
</evidence>
<keyword evidence="5 7" id="KW-1133">Transmembrane helix</keyword>
<dbReference type="Pfam" id="PF07690">
    <property type="entry name" value="MFS_1"/>
    <property type="match status" value="1"/>
</dbReference>
<feature type="transmembrane region" description="Helical" evidence="7">
    <location>
        <begin position="368"/>
        <end position="391"/>
    </location>
</feature>
<feature type="transmembrane region" description="Helical" evidence="7">
    <location>
        <begin position="250"/>
        <end position="268"/>
    </location>
</feature>
<feature type="transmembrane region" description="Helical" evidence="7">
    <location>
        <begin position="76"/>
        <end position="92"/>
    </location>
</feature>
<feature type="transmembrane region" description="Helical" evidence="7">
    <location>
        <begin position="280"/>
        <end position="298"/>
    </location>
</feature>
<evidence type="ECO:0000256" key="2">
    <source>
        <dbReference type="ARBA" id="ARBA00022448"/>
    </source>
</evidence>
<evidence type="ECO:0000313" key="9">
    <source>
        <dbReference type="Proteomes" id="UP000199706"/>
    </source>
</evidence>
<feature type="transmembrane region" description="Helical" evidence="7">
    <location>
        <begin position="162"/>
        <end position="181"/>
    </location>
</feature>
<evidence type="ECO:0000313" key="8">
    <source>
        <dbReference type="EMBL" id="SDI63819.1"/>
    </source>
</evidence>
<dbReference type="CDD" id="cd06173">
    <property type="entry name" value="MFS_MefA_like"/>
    <property type="match status" value="1"/>
</dbReference>
<evidence type="ECO:0000256" key="6">
    <source>
        <dbReference type="ARBA" id="ARBA00023136"/>
    </source>
</evidence>
<feature type="transmembrane region" description="Helical" evidence="7">
    <location>
        <begin position="304"/>
        <end position="322"/>
    </location>
</feature>
<dbReference type="GO" id="GO:0005886">
    <property type="term" value="C:plasma membrane"/>
    <property type="evidence" value="ECO:0007669"/>
    <property type="project" value="UniProtKB-SubCell"/>
</dbReference>
<evidence type="ECO:0000256" key="4">
    <source>
        <dbReference type="ARBA" id="ARBA00022692"/>
    </source>
</evidence>
<dbReference type="SUPFAM" id="SSF103473">
    <property type="entry name" value="MFS general substrate transporter"/>
    <property type="match status" value="1"/>
</dbReference>
<dbReference type="InterPro" id="IPR011701">
    <property type="entry name" value="MFS"/>
</dbReference>
<evidence type="ECO:0000256" key="5">
    <source>
        <dbReference type="ARBA" id="ARBA00022989"/>
    </source>
</evidence>
<dbReference type="OrthoDB" id="3332648at2"/>
<dbReference type="AlphaFoldDB" id="A0A1G8M766"/>
<keyword evidence="4 7" id="KW-0812">Transmembrane</keyword>
<dbReference type="Gene3D" id="1.20.1250.20">
    <property type="entry name" value="MFS general substrate transporter like domains"/>
    <property type="match status" value="1"/>
</dbReference>
<keyword evidence="6 7" id="KW-0472">Membrane</keyword>
<organism evidence="8 9">
    <name type="scientific">Paraburkholderia phenazinium</name>
    <dbReference type="NCBI Taxonomy" id="60549"/>
    <lineage>
        <taxon>Bacteria</taxon>
        <taxon>Pseudomonadati</taxon>
        <taxon>Pseudomonadota</taxon>
        <taxon>Betaproteobacteria</taxon>
        <taxon>Burkholderiales</taxon>
        <taxon>Burkholderiaceae</taxon>
        <taxon>Paraburkholderia</taxon>
    </lineage>
</organism>
<feature type="transmembrane region" description="Helical" evidence="7">
    <location>
        <begin position="343"/>
        <end position="362"/>
    </location>
</feature>
<name>A0A1G8M766_9BURK</name>
<dbReference type="Proteomes" id="UP000199706">
    <property type="component" value="Unassembled WGS sequence"/>
</dbReference>
<keyword evidence="2" id="KW-0813">Transport</keyword>
<proteinExistence type="predicted"/>
<protein>
    <submittedName>
        <fullName evidence="8">Major Facilitator Superfamily protein</fullName>
    </submittedName>
</protein>
<dbReference type="PANTHER" id="PTHR23513:SF9">
    <property type="entry name" value="ENTEROBACTIN EXPORTER ENTS"/>
    <property type="match status" value="1"/>
</dbReference>
<reference evidence="8 9" key="1">
    <citation type="submission" date="2016-10" db="EMBL/GenBank/DDBJ databases">
        <authorList>
            <person name="de Groot N.N."/>
        </authorList>
    </citation>
    <scope>NUCLEOTIDE SEQUENCE [LARGE SCALE GENOMIC DNA]</scope>
    <source>
        <strain evidence="8 9">LMG 2247</strain>
    </source>
</reference>
<feature type="transmembrane region" description="Helical" evidence="7">
    <location>
        <begin position="7"/>
        <end position="31"/>
    </location>
</feature>
<gene>
    <name evidence="8" type="ORF">SAMN05216466_12877</name>
</gene>
<feature type="transmembrane region" description="Helical" evidence="7">
    <location>
        <begin position="219"/>
        <end position="244"/>
    </location>
</feature>
<comment type="subcellular location">
    <subcellularLocation>
        <location evidence="1">Cell membrane</location>
        <topology evidence="1">Multi-pass membrane protein</topology>
    </subcellularLocation>
</comment>
<dbReference type="GO" id="GO:0022857">
    <property type="term" value="F:transmembrane transporter activity"/>
    <property type="evidence" value="ECO:0007669"/>
    <property type="project" value="InterPro"/>
</dbReference>
<evidence type="ECO:0000256" key="1">
    <source>
        <dbReference type="ARBA" id="ARBA00004651"/>
    </source>
</evidence>
<accession>A0A1G8M766</accession>